<dbReference type="Proteomes" id="UP000800235">
    <property type="component" value="Unassembled WGS sequence"/>
</dbReference>
<evidence type="ECO:0008006" key="3">
    <source>
        <dbReference type="Google" id="ProtNLM"/>
    </source>
</evidence>
<feature type="non-terminal residue" evidence="1">
    <location>
        <position position="1"/>
    </location>
</feature>
<dbReference type="OrthoDB" id="194443at2759"/>
<sequence length="136" mass="15548">VEVGPQKIRHQIYKGLLCHYSEYFRGALKGGFKQSESGLVALVHAEEKIFQAFHQWLMMGSLTDQDDQLSVRRHSKFLIDVYVFGDAHGIPLLKNAVLDVILRDFNVAHTVPTTWIGYIYGNTTKNDELQKLILDM</sequence>
<comment type="caution">
    <text evidence="1">The sequence shown here is derived from an EMBL/GenBank/DDBJ whole genome shotgun (WGS) entry which is preliminary data.</text>
</comment>
<dbReference type="PANTHER" id="PTHR47843">
    <property type="entry name" value="BTB DOMAIN-CONTAINING PROTEIN-RELATED"/>
    <property type="match status" value="1"/>
</dbReference>
<name>A0A9P4U3G7_9PEZI</name>
<gene>
    <name evidence="1" type="ORF">EJ08DRAFT_570120</name>
</gene>
<keyword evidence="2" id="KW-1185">Reference proteome</keyword>
<reference evidence="1" key="1">
    <citation type="journal article" date="2020" name="Stud. Mycol.">
        <title>101 Dothideomycetes genomes: a test case for predicting lifestyles and emergence of pathogens.</title>
        <authorList>
            <person name="Haridas S."/>
            <person name="Albert R."/>
            <person name="Binder M."/>
            <person name="Bloem J."/>
            <person name="Labutti K."/>
            <person name="Salamov A."/>
            <person name="Andreopoulos B."/>
            <person name="Baker S."/>
            <person name="Barry K."/>
            <person name="Bills G."/>
            <person name="Bluhm B."/>
            <person name="Cannon C."/>
            <person name="Castanera R."/>
            <person name="Culley D."/>
            <person name="Daum C."/>
            <person name="Ezra D."/>
            <person name="Gonzalez J."/>
            <person name="Henrissat B."/>
            <person name="Kuo A."/>
            <person name="Liang C."/>
            <person name="Lipzen A."/>
            <person name="Lutzoni F."/>
            <person name="Magnuson J."/>
            <person name="Mondo S."/>
            <person name="Nolan M."/>
            <person name="Ohm R."/>
            <person name="Pangilinan J."/>
            <person name="Park H.-J."/>
            <person name="Ramirez L."/>
            <person name="Alfaro M."/>
            <person name="Sun H."/>
            <person name="Tritt A."/>
            <person name="Yoshinaga Y."/>
            <person name="Zwiers L.-H."/>
            <person name="Turgeon B."/>
            <person name="Goodwin S."/>
            <person name="Spatafora J."/>
            <person name="Crous P."/>
            <person name="Grigoriev I."/>
        </authorList>
    </citation>
    <scope>NUCLEOTIDE SEQUENCE</scope>
    <source>
        <strain evidence="1">CBS 130266</strain>
    </source>
</reference>
<dbReference type="PANTHER" id="PTHR47843:SF2">
    <property type="entry name" value="BTB DOMAIN-CONTAINING PROTEIN"/>
    <property type="match status" value="1"/>
</dbReference>
<protein>
    <recommendedName>
        <fullName evidence="3">BTB domain-containing protein</fullName>
    </recommendedName>
</protein>
<dbReference type="EMBL" id="MU007012">
    <property type="protein sequence ID" value="KAF2435920.1"/>
    <property type="molecule type" value="Genomic_DNA"/>
</dbReference>
<organism evidence="1 2">
    <name type="scientific">Tothia fuscella</name>
    <dbReference type="NCBI Taxonomy" id="1048955"/>
    <lineage>
        <taxon>Eukaryota</taxon>
        <taxon>Fungi</taxon>
        <taxon>Dikarya</taxon>
        <taxon>Ascomycota</taxon>
        <taxon>Pezizomycotina</taxon>
        <taxon>Dothideomycetes</taxon>
        <taxon>Pleosporomycetidae</taxon>
        <taxon>Venturiales</taxon>
        <taxon>Cylindrosympodiaceae</taxon>
        <taxon>Tothia</taxon>
    </lineage>
</organism>
<dbReference type="AlphaFoldDB" id="A0A9P4U3G7"/>
<feature type="non-terminal residue" evidence="1">
    <location>
        <position position="136"/>
    </location>
</feature>
<dbReference type="SUPFAM" id="SSF54695">
    <property type="entry name" value="POZ domain"/>
    <property type="match status" value="1"/>
</dbReference>
<accession>A0A9P4U3G7</accession>
<dbReference type="InterPro" id="IPR011333">
    <property type="entry name" value="SKP1/BTB/POZ_sf"/>
</dbReference>
<evidence type="ECO:0000313" key="1">
    <source>
        <dbReference type="EMBL" id="KAF2435920.1"/>
    </source>
</evidence>
<dbReference type="Gene3D" id="3.30.710.10">
    <property type="entry name" value="Potassium Channel Kv1.1, Chain A"/>
    <property type="match status" value="1"/>
</dbReference>
<proteinExistence type="predicted"/>
<evidence type="ECO:0000313" key="2">
    <source>
        <dbReference type="Proteomes" id="UP000800235"/>
    </source>
</evidence>